<evidence type="ECO:0000313" key="3">
    <source>
        <dbReference type="Proteomes" id="UP001146120"/>
    </source>
</evidence>
<organism evidence="2 3">
    <name type="scientific">Lagenidium giganteum</name>
    <dbReference type="NCBI Taxonomy" id="4803"/>
    <lineage>
        <taxon>Eukaryota</taxon>
        <taxon>Sar</taxon>
        <taxon>Stramenopiles</taxon>
        <taxon>Oomycota</taxon>
        <taxon>Peronosporomycetes</taxon>
        <taxon>Pythiales</taxon>
        <taxon>Pythiaceae</taxon>
    </lineage>
</organism>
<proteinExistence type="predicted"/>
<dbReference type="AlphaFoldDB" id="A0AAV2YY28"/>
<keyword evidence="3" id="KW-1185">Reference proteome</keyword>
<gene>
    <name evidence="2" type="ORF">N0F65_005244</name>
</gene>
<evidence type="ECO:0000259" key="1">
    <source>
        <dbReference type="Pfam" id="PF14214"/>
    </source>
</evidence>
<dbReference type="Proteomes" id="UP001146120">
    <property type="component" value="Unassembled WGS sequence"/>
</dbReference>
<reference evidence="2" key="1">
    <citation type="submission" date="2022-11" db="EMBL/GenBank/DDBJ databases">
        <authorList>
            <person name="Morgan W.R."/>
            <person name="Tartar A."/>
        </authorList>
    </citation>
    <scope>NUCLEOTIDE SEQUENCE</scope>
    <source>
        <strain evidence="2">ARSEF 373</strain>
    </source>
</reference>
<name>A0AAV2YY28_9STRA</name>
<dbReference type="InterPro" id="IPR025476">
    <property type="entry name" value="Helitron_helicase-like"/>
</dbReference>
<evidence type="ECO:0000313" key="2">
    <source>
        <dbReference type="EMBL" id="DAZ98082.1"/>
    </source>
</evidence>
<comment type="caution">
    <text evidence="2">The sequence shown here is derived from an EMBL/GenBank/DDBJ whole genome shotgun (WGS) entry which is preliminary data.</text>
</comment>
<dbReference type="Pfam" id="PF14214">
    <property type="entry name" value="Helitron_like_N"/>
    <property type="match status" value="1"/>
</dbReference>
<accession>A0AAV2YY28</accession>
<sequence length="100" mass="11980">MQQRYQTLVRTYGKPDLFITFTCKPQWKEIQDDLLFDQSASDRPDVVRREFIKQLMKAGVLGRTVAHFQVIEFQKRGLHHAHIFIIFEHESKPYTVDHYD</sequence>
<reference evidence="2" key="2">
    <citation type="journal article" date="2023" name="Microbiol Resour">
        <title>Decontamination and Annotation of the Draft Genome Sequence of the Oomycete Lagenidium giganteum ARSEF 373.</title>
        <authorList>
            <person name="Morgan W.R."/>
            <person name="Tartar A."/>
        </authorList>
    </citation>
    <scope>NUCLEOTIDE SEQUENCE</scope>
    <source>
        <strain evidence="2">ARSEF 373</strain>
    </source>
</reference>
<feature type="domain" description="Helitron helicase-like" evidence="1">
    <location>
        <begin position="2"/>
        <end position="84"/>
    </location>
</feature>
<dbReference type="EMBL" id="DAKRPA010000116">
    <property type="protein sequence ID" value="DAZ98082.1"/>
    <property type="molecule type" value="Genomic_DNA"/>
</dbReference>
<protein>
    <recommendedName>
        <fullName evidence="1">Helitron helicase-like domain-containing protein</fullName>
    </recommendedName>
</protein>